<accession>D7KEP8</accession>
<dbReference type="Gramene" id="scaffold_103335.1">
    <property type="protein sequence ID" value="scaffold_103335.1"/>
    <property type="gene ID" value="scaffold_103335.1"/>
</dbReference>
<dbReference type="EMBL" id="GL348713">
    <property type="protein sequence ID" value="EFH67105.1"/>
    <property type="molecule type" value="Genomic_DNA"/>
</dbReference>
<dbReference type="eggNOG" id="KOG2931">
    <property type="taxonomic scope" value="Eukaryota"/>
</dbReference>
<proteinExistence type="predicted"/>
<evidence type="ECO:0000313" key="2">
    <source>
        <dbReference type="Proteomes" id="UP000008694"/>
    </source>
</evidence>
<name>D7KEP8_ARALL</name>
<protein>
    <submittedName>
        <fullName evidence="1">Uncharacterized protein</fullName>
    </submittedName>
</protein>
<dbReference type="STRING" id="81972.D7KEP8"/>
<evidence type="ECO:0000313" key="1">
    <source>
        <dbReference type="EMBL" id="EFH67105.1"/>
    </source>
</evidence>
<dbReference type="Proteomes" id="UP000008694">
    <property type="component" value="Unassembled WGS sequence"/>
</dbReference>
<organism evidence="2">
    <name type="scientific">Arabidopsis lyrata subsp. lyrata</name>
    <name type="common">Lyre-leaved rock-cress</name>
    <dbReference type="NCBI Taxonomy" id="81972"/>
    <lineage>
        <taxon>Eukaryota</taxon>
        <taxon>Viridiplantae</taxon>
        <taxon>Streptophyta</taxon>
        <taxon>Embryophyta</taxon>
        <taxon>Tracheophyta</taxon>
        <taxon>Spermatophyta</taxon>
        <taxon>Magnoliopsida</taxon>
        <taxon>eudicotyledons</taxon>
        <taxon>Gunneridae</taxon>
        <taxon>Pentapetalae</taxon>
        <taxon>rosids</taxon>
        <taxon>malvids</taxon>
        <taxon>Brassicales</taxon>
        <taxon>Brassicaceae</taxon>
        <taxon>Camelineae</taxon>
        <taxon>Arabidopsis</taxon>
    </lineage>
</organism>
<reference evidence="2" key="1">
    <citation type="journal article" date="2011" name="Nat. Genet.">
        <title>The Arabidopsis lyrata genome sequence and the basis of rapid genome size change.</title>
        <authorList>
            <person name="Hu T.T."/>
            <person name="Pattyn P."/>
            <person name="Bakker E.G."/>
            <person name="Cao J."/>
            <person name="Cheng J.-F."/>
            <person name="Clark R.M."/>
            <person name="Fahlgren N."/>
            <person name="Fawcett J.A."/>
            <person name="Grimwood J."/>
            <person name="Gundlach H."/>
            <person name="Haberer G."/>
            <person name="Hollister J.D."/>
            <person name="Ossowski S."/>
            <person name="Ottilar R.P."/>
            <person name="Salamov A.A."/>
            <person name="Schneeberger K."/>
            <person name="Spannagl M."/>
            <person name="Wang X."/>
            <person name="Yang L."/>
            <person name="Nasrallah M.E."/>
            <person name="Bergelson J."/>
            <person name="Carrington J.C."/>
            <person name="Gaut B.S."/>
            <person name="Schmutz J."/>
            <person name="Mayer K.F.X."/>
            <person name="Van de Peer Y."/>
            <person name="Grigoriev I.V."/>
            <person name="Nordborg M."/>
            <person name="Weigel D."/>
            <person name="Guo Y.-L."/>
        </authorList>
    </citation>
    <scope>NUCLEOTIDE SEQUENCE [LARGE SCALE GENOMIC DNA]</scope>
    <source>
        <strain evidence="2">cv. MN47</strain>
    </source>
</reference>
<dbReference type="AlphaFoldDB" id="D7KEP8"/>
<dbReference type="HOGENOM" id="CLU_2515693_0_0_1"/>
<keyword evidence="2" id="KW-1185">Reference proteome</keyword>
<gene>
    <name evidence="1" type="ORF">ARALYDRAFT_890541</name>
</gene>
<sequence length="85" mass="9508">MRNRDKDQEEEAKARKKHRVITASGVVSVIVFGDREKRPSITYPDLALNQFLQLGAAPIFPNDSAPCAENLADQILEFSTFSNET</sequence>